<proteinExistence type="predicted"/>
<gene>
    <name evidence="2" type="ORF">CK503_10345</name>
</gene>
<sequence>MNNTDTLISKSSFFQGNVFGKSIIVEGRVVGDLKATSSILIKEDGRVEGDIQAPTVYLEKGYHHEGAIYLDDSENASPEKKNMKEPKSKLNDKDRAKVKEDESPKAQPVSGRSKSKLW</sequence>
<comment type="caution">
    <text evidence="2">The sequence shown here is derived from an EMBL/GenBank/DDBJ whole genome shotgun (WGS) entry which is preliminary data.</text>
</comment>
<keyword evidence="3" id="KW-1185">Reference proteome</keyword>
<protein>
    <recommendedName>
        <fullName evidence="4">Polymer-forming cytoskeletal protein</fullName>
    </recommendedName>
</protein>
<feature type="region of interest" description="Disordered" evidence="1">
    <location>
        <begin position="69"/>
        <end position="118"/>
    </location>
</feature>
<dbReference type="EMBL" id="NSKE01000007">
    <property type="protein sequence ID" value="PAU93550.1"/>
    <property type="molecule type" value="Genomic_DNA"/>
</dbReference>
<dbReference type="AlphaFoldDB" id="A0A2A2G8Q7"/>
<dbReference type="Pfam" id="PF04519">
    <property type="entry name" value="Bactofilin"/>
    <property type="match status" value="1"/>
</dbReference>
<reference evidence="2 3" key="1">
    <citation type="submission" date="2017-08" db="EMBL/GenBank/DDBJ databases">
        <title>Aliifodinibius alkalisoli sp. nov., isolated from saline alkaline soil.</title>
        <authorList>
            <person name="Liu D."/>
            <person name="Zhang G."/>
        </authorList>
    </citation>
    <scope>NUCLEOTIDE SEQUENCE [LARGE SCALE GENOMIC DNA]</scope>
    <source>
        <strain evidence="2 3">WN023</strain>
    </source>
</reference>
<dbReference type="Proteomes" id="UP000218831">
    <property type="component" value="Unassembled WGS sequence"/>
</dbReference>
<evidence type="ECO:0000313" key="2">
    <source>
        <dbReference type="EMBL" id="PAU93550.1"/>
    </source>
</evidence>
<dbReference type="OrthoDB" id="5294247at2"/>
<evidence type="ECO:0008006" key="4">
    <source>
        <dbReference type="Google" id="ProtNLM"/>
    </source>
</evidence>
<accession>A0A2A2G8Q7</accession>
<name>A0A2A2G8Q7_9BACT</name>
<dbReference type="RefSeq" id="WP_095606741.1">
    <property type="nucleotide sequence ID" value="NZ_NSKE01000007.1"/>
</dbReference>
<organism evidence="2 3">
    <name type="scientific">Fodinibius salipaludis</name>
    <dbReference type="NCBI Taxonomy" id="2032627"/>
    <lineage>
        <taxon>Bacteria</taxon>
        <taxon>Pseudomonadati</taxon>
        <taxon>Balneolota</taxon>
        <taxon>Balneolia</taxon>
        <taxon>Balneolales</taxon>
        <taxon>Balneolaceae</taxon>
        <taxon>Fodinibius</taxon>
    </lineage>
</organism>
<dbReference type="InterPro" id="IPR007607">
    <property type="entry name" value="BacA/B"/>
</dbReference>
<evidence type="ECO:0000256" key="1">
    <source>
        <dbReference type="SAM" id="MobiDB-lite"/>
    </source>
</evidence>
<evidence type="ECO:0000313" key="3">
    <source>
        <dbReference type="Proteomes" id="UP000218831"/>
    </source>
</evidence>
<feature type="compositionally biased region" description="Basic and acidic residues" evidence="1">
    <location>
        <begin position="77"/>
        <end position="104"/>
    </location>
</feature>